<accession>A0A1W2A3C9</accession>
<feature type="region of interest" description="Disordered" evidence="1">
    <location>
        <begin position="78"/>
        <end position="106"/>
    </location>
</feature>
<proteinExistence type="predicted"/>
<protein>
    <submittedName>
        <fullName evidence="2">Uncharacterized protein</fullName>
    </submittedName>
</protein>
<dbReference type="OrthoDB" id="4866899at2"/>
<dbReference type="AlphaFoldDB" id="A0A1W2A3C9"/>
<feature type="compositionally biased region" description="Basic and acidic residues" evidence="1">
    <location>
        <begin position="84"/>
        <end position="95"/>
    </location>
</feature>
<evidence type="ECO:0000313" key="3">
    <source>
        <dbReference type="Proteomes" id="UP000192634"/>
    </source>
</evidence>
<sequence length="106" mass="11064">MADQEQTPDAEDVVVQLLRVLSEVDLEGLGEDLRRLDDATTRRAMTGASLLAEALTRAAFGSAAVSGALGVELDEAPPHVPLRSRGERVEVHDDEAGAADEGVSGA</sequence>
<reference evidence="2 3" key="1">
    <citation type="submission" date="2017-04" db="EMBL/GenBank/DDBJ databases">
        <authorList>
            <person name="Afonso C.L."/>
            <person name="Miller P.J."/>
            <person name="Scott M.A."/>
            <person name="Spackman E."/>
            <person name="Goraichik I."/>
            <person name="Dimitrov K.M."/>
            <person name="Suarez D.L."/>
            <person name="Swayne D.E."/>
        </authorList>
    </citation>
    <scope>NUCLEOTIDE SEQUENCE [LARGE SCALE GENOMIC DNA]</scope>
    <source>
        <strain evidence="2 3">CGMCC 1.12511</strain>
    </source>
</reference>
<evidence type="ECO:0000256" key="1">
    <source>
        <dbReference type="SAM" id="MobiDB-lite"/>
    </source>
</evidence>
<organism evidence="2 3">
    <name type="scientific">Janibacter indicus</name>
    <dbReference type="NCBI Taxonomy" id="857417"/>
    <lineage>
        <taxon>Bacteria</taxon>
        <taxon>Bacillati</taxon>
        <taxon>Actinomycetota</taxon>
        <taxon>Actinomycetes</taxon>
        <taxon>Micrococcales</taxon>
        <taxon>Intrasporangiaceae</taxon>
        <taxon>Janibacter</taxon>
    </lineage>
</organism>
<name>A0A1W2A3C9_9MICO</name>
<gene>
    <name evidence="2" type="ORF">SAMN06296429_10551</name>
</gene>
<dbReference type="RefSeq" id="WP_084450466.1">
    <property type="nucleotide sequence ID" value="NZ_CBDRLL010000005.1"/>
</dbReference>
<evidence type="ECO:0000313" key="2">
    <source>
        <dbReference type="EMBL" id="SMC55197.1"/>
    </source>
</evidence>
<dbReference type="EMBL" id="FWXN01000005">
    <property type="protein sequence ID" value="SMC55197.1"/>
    <property type="molecule type" value="Genomic_DNA"/>
</dbReference>
<dbReference type="Proteomes" id="UP000192634">
    <property type="component" value="Unassembled WGS sequence"/>
</dbReference>